<protein>
    <submittedName>
        <fullName evidence="1">Uncharacterized protein</fullName>
    </submittedName>
</protein>
<evidence type="ECO:0000313" key="1">
    <source>
        <dbReference type="EMBL" id="BBX25701.1"/>
    </source>
</evidence>
<reference evidence="1 2" key="1">
    <citation type="journal article" date="2019" name="Emerg. Microbes Infect.">
        <title>Comprehensive subspecies identification of 175 nontuberculous mycobacteria species based on 7547 genomic profiles.</title>
        <authorList>
            <person name="Matsumoto Y."/>
            <person name="Kinjo T."/>
            <person name="Motooka D."/>
            <person name="Nabeya D."/>
            <person name="Jung N."/>
            <person name="Uechi K."/>
            <person name="Horii T."/>
            <person name="Iida T."/>
            <person name="Fujita J."/>
            <person name="Nakamura S."/>
        </authorList>
    </citation>
    <scope>NUCLEOTIDE SEQUENCE [LARGE SCALE GENOMIC DNA]</scope>
    <source>
        <strain evidence="1 2">JCM 12272</strain>
    </source>
</reference>
<dbReference type="KEGG" id="malv:MALV_08260"/>
<dbReference type="Proteomes" id="UP000466906">
    <property type="component" value="Chromosome"/>
</dbReference>
<accession>A0A6N4UQA4</accession>
<dbReference type="EMBL" id="AP022565">
    <property type="protein sequence ID" value="BBX25701.1"/>
    <property type="molecule type" value="Genomic_DNA"/>
</dbReference>
<keyword evidence="2" id="KW-1185">Reference proteome</keyword>
<evidence type="ECO:0000313" key="2">
    <source>
        <dbReference type="Proteomes" id="UP000466906"/>
    </source>
</evidence>
<organism evidence="1 2">
    <name type="scientific">Mycolicibacterium alvei</name>
    <dbReference type="NCBI Taxonomy" id="67081"/>
    <lineage>
        <taxon>Bacteria</taxon>
        <taxon>Bacillati</taxon>
        <taxon>Actinomycetota</taxon>
        <taxon>Actinomycetes</taxon>
        <taxon>Mycobacteriales</taxon>
        <taxon>Mycobacteriaceae</taxon>
        <taxon>Mycolicibacterium</taxon>
    </lineage>
</organism>
<proteinExistence type="predicted"/>
<name>A0A6N4UQA4_9MYCO</name>
<gene>
    <name evidence="1" type="ORF">MALV_08260</name>
</gene>
<sequence length="541" mass="59185">MAARPGSRRETRRINTLEIMTITLPSGQPNERFIRYVRPPVRDDDDHPPLFPLRPATRKLRLGIDVTTVPTPPDGLLAGYLTRDEIDVQLLLPEDQEVPSTWAALLPTATTVRVGFTAVPESWPMVLAFSVGFAADSETRRTRGTAEFFPAYQLADAQAAPASAQPLNLSQRHHAAAYATVAAKVDIDVIVTNAPTAGRPDVADNDLVVAVTPDDAVALIGLHLRMTANPVVGVQRGALAGDVGSWETTLTTRTIENLYNWGLVSHMRYFEIFQALAARESDSATVTALKSIRVRLTRAARALDHMLAALSNPLNNHHEADVIETAAEAFDRELLYLAAAFDIYGRRYPLLIDPTRDPKNFRQSLDGKGYIRDHVEKEYDAGLLVDVQRLHVYATVCKVLRNHIHDGILPVNQHLGRSYGSTRNIALNLDAMPELLPGSTAVDTRLTQAHYDSLGAWQADPADAFATTMKVADLATAGVTLLVSGLQLIEEFTKVILRNEPQTAAAPSPLLGCLTAPPEWSEPPLHERAVLYGALFGYHPV</sequence>
<dbReference type="AlphaFoldDB" id="A0A6N4UQA4"/>